<comment type="similarity">
    <text evidence="1">Belongs to the glycosyltransferase 32 family.</text>
</comment>
<comment type="caution">
    <text evidence="3">The sequence shown here is derived from an EMBL/GenBank/DDBJ whole genome shotgun (WGS) entry which is preliminary data.</text>
</comment>
<accession>A0AAI8YMR3</accession>
<dbReference type="Gene3D" id="3.90.550.20">
    <property type="match status" value="1"/>
</dbReference>
<dbReference type="PANTHER" id="PTHR46830:SF2">
    <property type="entry name" value="ALPHA-1,4-N-ACETYLGLUCOSAMINYLTRANSFERASE"/>
    <property type="match status" value="1"/>
</dbReference>
<feature type="transmembrane region" description="Helical" evidence="2">
    <location>
        <begin position="12"/>
        <end position="34"/>
    </location>
</feature>
<sequence length="390" mass="44519">MTSFRRKRNFTILTIVSLGLFGPFILPSIINLGARIRQTHPFSYQWTVQQDFVSTKDELDCLYGRLPPSTASSDVEIEPIPNHVHFIYGLSNPYVKPGAGTFDFLCYLAVRSAIVGMKADKVSLHYTYLADPPAPEPNTSPLSNPWIYRLKDDVTLEYHSPEEMAALKSSPGATWQAAHISDILRLKLLQEQGGIYLDMDAYGLRPFTDLLKSPRGMIMGHEGGDRGGLCNAIMVARQNSTFIDRWFGEYNNVDLSKEWNYHSVRVPKQIQLAHADEVCALPPSSFFWPTWTWHHVEWMHQPLSADEARHWAVEMEKNGGSLYGEQLAYHAWSQMAWDRYLKKLTPEVVRTRDTRFNLMVRGFLQDDLGRRDLSEDKSCDGLSTSCRLVE</sequence>
<evidence type="ECO:0000256" key="2">
    <source>
        <dbReference type="SAM" id="Phobius"/>
    </source>
</evidence>
<evidence type="ECO:0000313" key="4">
    <source>
        <dbReference type="Proteomes" id="UP001295740"/>
    </source>
</evidence>
<reference evidence="3" key="1">
    <citation type="submission" date="2023-10" db="EMBL/GenBank/DDBJ databases">
        <authorList>
            <person name="Hackl T."/>
        </authorList>
    </citation>
    <scope>NUCLEOTIDE SEQUENCE</scope>
</reference>
<evidence type="ECO:0000313" key="3">
    <source>
        <dbReference type="EMBL" id="CAJ2510414.1"/>
    </source>
</evidence>
<dbReference type="InterPro" id="IPR029044">
    <property type="entry name" value="Nucleotide-diphossugar_trans"/>
</dbReference>
<dbReference type="SUPFAM" id="SSF53448">
    <property type="entry name" value="Nucleotide-diphospho-sugar transferases"/>
    <property type="match status" value="1"/>
</dbReference>
<keyword evidence="2" id="KW-1133">Transmembrane helix</keyword>
<dbReference type="EMBL" id="CAUWAG010000014">
    <property type="protein sequence ID" value="CAJ2510414.1"/>
    <property type="molecule type" value="Genomic_DNA"/>
</dbReference>
<dbReference type="GO" id="GO:1901135">
    <property type="term" value="P:carbohydrate derivative metabolic process"/>
    <property type="evidence" value="ECO:0007669"/>
    <property type="project" value="UniProtKB-ARBA"/>
</dbReference>
<keyword evidence="2" id="KW-0812">Transmembrane</keyword>
<dbReference type="InterPro" id="IPR007577">
    <property type="entry name" value="GlycoTrfase_DXD_sugar-bd_CS"/>
</dbReference>
<dbReference type="Pfam" id="PF04488">
    <property type="entry name" value="Gly_transf_sug"/>
    <property type="match status" value="1"/>
</dbReference>
<protein>
    <submittedName>
        <fullName evidence="3">Uu.00g051170.m01.CDS01</fullName>
    </submittedName>
</protein>
<name>A0AAI8YMR3_9PEZI</name>
<keyword evidence="4" id="KW-1185">Reference proteome</keyword>
<proteinExistence type="inferred from homology"/>
<dbReference type="Proteomes" id="UP001295740">
    <property type="component" value="Unassembled WGS sequence"/>
</dbReference>
<keyword evidence="2" id="KW-0472">Membrane</keyword>
<evidence type="ECO:0000256" key="1">
    <source>
        <dbReference type="ARBA" id="ARBA00009003"/>
    </source>
</evidence>
<dbReference type="AlphaFoldDB" id="A0AAI8YMR3"/>
<organism evidence="3 4">
    <name type="scientific">Anthostomella pinea</name>
    <dbReference type="NCBI Taxonomy" id="933095"/>
    <lineage>
        <taxon>Eukaryota</taxon>
        <taxon>Fungi</taxon>
        <taxon>Dikarya</taxon>
        <taxon>Ascomycota</taxon>
        <taxon>Pezizomycotina</taxon>
        <taxon>Sordariomycetes</taxon>
        <taxon>Xylariomycetidae</taxon>
        <taxon>Xylariales</taxon>
        <taxon>Xylariaceae</taxon>
        <taxon>Anthostomella</taxon>
    </lineage>
</organism>
<gene>
    <name evidence="3" type="ORF">KHLLAP_LOCUS10882</name>
</gene>
<dbReference type="PANTHER" id="PTHR46830">
    <property type="entry name" value="TRANSFERASE, PUTATIVE-RELATED"/>
    <property type="match status" value="1"/>
</dbReference>